<dbReference type="Gene3D" id="1.10.510.10">
    <property type="entry name" value="Transferase(Phosphotransferase) domain 1"/>
    <property type="match status" value="1"/>
</dbReference>
<dbReference type="GeneID" id="5854168"/>
<dbReference type="PROSITE" id="PS50011">
    <property type="entry name" value="PROTEIN_KINASE_DOM"/>
    <property type="match status" value="1"/>
</dbReference>
<proteinExistence type="predicted"/>
<dbReference type="SUPFAM" id="SSF56112">
    <property type="entry name" value="Protein kinase-like (PK-like)"/>
    <property type="match status" value="1"/>
</dbReference>
<keyword evidence="5" id="KW-0067">ATP-binding</keyword>
<dbReference type="VEuPathDB" id="FungiDB:MGL_2847"/>
<dbReference type="RefSeq" id="XP_001729861.1">
    <property type="nucleotide sequence ID" value="XM_001729809.1"/>
</dbReference>
<dbReference type="Proteomes" id="UP000008837">
    <property type="component" value="Unassembled WGS sequence"/>
</dbReference>
<dbReference type="GO" id="GO:0007059">
    <property type="term" value="P:chromosome segregation"/>
    <property type="evidence" value="ECO:0007669"/>
    <property type="project" value="TreeGrafter"/>
</dbReference>
<dbReference type="GO" id="GO:0004674">
    <property type="term" value="F:protein serine/threonine kinase activity"/>
    <property type="evidence" value="ECO:0007669"/>
    <property type="project" value="UniProtKB-KW"/>
</dbReference>
<dbReference type="GO" id="GO:0004712">
    <property type="term" value="F:protein serine/threonine/tyrosine kinase activity"/>
    <property type="evidence" value="ECO:0007669"/>
    <property type="project" value="TreeGrafter"/>
</dbReference>
<evidence type="ECO:0000259" key="6">
    <source>
        <dbReference type="PROSITE" id="PS50011"/>
    </source>
</evidence>
<dbReference type="OrthoDB" id="20524at2759"/>
<evidence type="ECO:0000256" key="2">
    <source>
        <dbReference type="ARBA" id="ARBA00022679"/>
    </source>
</evidence>
<dbReference type="PANTHER" id="PTHR22974">
    <property type="entry name" value="MIXED LINEAGE PROTEIN KINASE"/>
    <property type="match status" value="1"/>
</dbReference>
<dbReference type="GO" id="GO:0005524">
    <property type="term" value="F:ATP binding"/>
    <property type="evidence" value="ECO:0007669"/>
    <property type="project" value="UniProtKB-KW"/>
</dbReference>
<dbReference type="GO" id="GO:0007094">
    <property type="term" value="P:mitotic spindle assembly checkpoint signaling"/>
    <property type="evidence" value="ECO:0007669"/>
    <property type="project" value="TreeGrafter"/>
</dbReference>
<evidence type="ECO:0000313" key="8">
    <source>
        <dbReference type="Proteomes" id="UP000008837"/>
    </source>
</evidence>
<evidence type="ECO:0000256" key="3">
    <source>
        <dbReference type="ARBA" id="ARBA00022741"/>
    </source>
</evidence>
<dbReference type="Pfam" id="PF00069">
    <property type="entry name" value="Pkinase"/>
    <property type="match status" value="1"/>
</dbReference>
<dbReference type="AlphaFoldDB" id="A8Q633"/>
<keyword evidence="3" id="KW-0547">Nucleotide-binding</keyword>
<feature type="domain" description="Protein kinase" evidence="6">
    <location>
        <begin position="1"/>
        <end position="176"/>
    </location>
</feature>
<dbReference type="KEGG" id="mgl:MGL_2847"/>
<keyword evidence="8" id="KW-1185">Reference proteome</keyword>
<evidence type="ECO:0000256" key="1">
    <source>
        <dbReference type="ARBA" id="ARBA00022527"/>
    </source>
</evidence>
<keyword evidence="2" id="KW-0808">Transferase</keyword>
<dbReference type="PANTHER" id="PTHR22974:SF21">
    <property type="entry name" value="DUAL SPECIFICITY PROTEIN KINASE TTK"/>
    <property type="match status" value="1"/>
</dbReference>
<dbReference type="PROSITE" id="PS00108">
    <property type="entry name" value="PROTEIN_KINASE_ST"/>
    <property type="match status" value="1"/>
</dbReference>
<dbReference type="SMR" id="A8Q633"/>
<name>A8Q633_MALGO</name>
<dbReference type="GO" id="GO:0000776">
    <property type="term" value="C:kinetochore"/>
    <property type="evidence" value="ECO:0007669"/>
    <property type="project" value="TreeGrafter"/>
</dbReference>
<protein>
    <recommendedName>
        <fullName evidence="6">Protein kinase domain-containing protein</fullName>
    </recommendedName>
</protein>
<gene>
    <name evidence="7" type="ORF">MGL_2847</name>
</gene>
<evidence type="ECO:0000313" key="7">
    <source>
        <dbReference type="EMBL" id="EDP42647.1"/>
    </source>
</evidence>
<evidence type="ECO:0000256" key="5">
    <source>
        <dbReference type="ARBA" id="ARBA00022840"/>
    </source>
</evidence>
<accession>A8Q633</accession>
<dbReference type="InParanoid" id="A8Q633"/>
<dbReference type="STRING" id="425265.A8Q633"/>
<organism evidence="7 8">
    <name type="scientific">Malassezia globosa (strain ATCC MYA-4612 / CBS 7966)</name>
    <name type="common">Dandruff-associated fungus</name>
    <dbReference type="NCBI Taxonomy" id="425265"/>
    <lineage>
        <taxon>Eukaryota</taxon>
        <taxon>Fungi</taxon>
        <taxon>Dikarya</taxon>
        <taxon>Basidiomycota</taxon>
        <taxon>Ustilaginomycotina</taxon>
        <taxon>Malasseziomycetes</taxon>
        <taxon>Malasseziales</taxon>
        <taxon>Malasseziaceae</taxon>
        <taxon>Malassezia</taxon>
    </lineage>
</organism>
<dbReference type="InterPro" id="IPR000719">
    <property type="entry name" value="Prot_kinase_dom"/>
</dbReference>
<reference evidence="7 8" key="1">
    <citation type="journal article" date="2007" name="Proc. Natl. Acad. Sci. U.S.A.">
        <title>Dandruff-associated Malassezia genomes reveal convergent and divergent virulence traits shared with plant and human fungal pathogens.</title>
        <authorList>
            <person name="Xu J."/>
            <person name="Saunders C.W."/>
            <person name="Hu P."/>
            <person name="Grant R.A."/>
            <person name="Boekhout T."/>
            <person name="Kuramae E.E."/>
            <person name="Kronstad J.W."/>
            <person name="Deangelis Y.M."/>
            <person name="Reeder N.L."/>
            <person name="Johnstone K.R."/>
            <person name="Leland M."/>
            <person name="Fieno A.M."/>
            <person name="Begley W.M."/>
            <person name="Sun Y."/>
            <person name="Lacey M.P."/>
            <person name="Chaudhary T."/>
            <person name="Keough T."/>
            <person name="Chu L."/>
            <person name="Sears R."/>
            <person name="Yuan B."/>
            <person name="Dawson T.L.Jr."/>
        </authorList>
    </citation>
    <scope>NUCLEOTIDE SEQUENCE [LARGE SCALE GENOMIC DNA]</scope>
    <source>
        <strain evidence="8">ATCC MYA-4612 / CBS 7966</strain>
    </source>
</reference>
<dbReference type="EMBL" id="AAYY01000010">
    <property type="protein sequence ID" value="EDP42647.1"/>
    <property type="molecule type" value="Genomic_DNA"/>
</dbReference>
<keyword evidence="1" id="KW-0723">Serine/threonine-protein kinase</keyword>
<dbReference type="OMA" id="QEEWHCK"/>
<keyword evidence="4" id="KW-0418">Kinase</keyword>
<dbReference type="InterPro" id="IPR008271">
    <property type="entry name" value="Ser/Thr_kinase_AS"/>
</dbReference>
<dbReference type="GO" id="GO:0005634">
    <property type="term" value="C:nucleus"/>
    <property type="evidence" value="ECO:0007669"/>
    <property type="project" value="TreeGrafter"/>
</dbReference>
<sequence>MLEAVQFIHEKGNLVHTDLKPANFLLAKGRLKLIDFGIAQKIPIGTIHISRDAIVGTPNYMAPEAIKIAKAHGRRVYKAGKASDVWSLGCILYQMVYGRPPFDRFMGEKKLETIMDPQHHIPFPPHRVLDDPSSERVDPPMLEALTSTLHYDAQQRARIPALLESELLNDHLHETVTLTRKTLRALVARLRLHSVQGELNEDNVIQCTDVRMREPCTLCFSESLSYFTNMLGPI</sequence>
<dbReference type="SMART" id="SM00220">
    <property type="entry name" value="S_TKc"/>
    <property type="match status" value="1"/>
</dbReference>
<dbReference type="GO" id="GO:0033316">
    <property type="term" value="P:meiotic spindle assembly checkpoint signaling"/>
    <property type="evidence" value="ECO:0007669"/>
    <property type="project" value="TreeGrafter"/>
</dbReference>
<dbReference type="InterPro" id="IPR011009">
    <property type="entry name" value="Kinase-like_dom_sf"/>
</dbReference>
<dbReference type="GO" id="GO:0034501">
    <property type="term" value="P:protein localization to kinetochore"/>
    <property type="evidence" value="ECO:0007669"/>
    <property type="project" value="TreeGrafter"/>
</dbReference>
<comment type="caution">
    <text evidence="7">The sequence shown here is derived from an EMBL/GenBank/DDBJ whole genome shotgun (WGS) entry which is preliminary data.</text>
</comment>
<evidence type="ECO:0000256" key="4">
    <source>
        <dbReference type="ARBA" id="ARBA00022777"/>
    </source>
</evidence>